<evidence type="ECO:0000313" key="2">
    <source>
        <dbReference type="EMBL" id="MCU6795574.1"/>
    </source>
</evidence>
<dbReference type="Gene3D" id="3.50.50.60">
    <property type="entry name" value="FAD/NAD(P)-binding domain"/>
    <property type="match status" value="1"/>
</dbReference>
<evidence type="ECO:0000256" key="1">
    <source>
        <dbReference type="ARBA" id="ARBA00023002"/>
    </source>
</evidence>
<organism evidence="2 3">
    <name type="scientific">Paenibacillus baimaensis</name>
    <dbReference type="NCBI Taxonomy" id="2982185"/>
    <lineage>
        <taxon>Bacteria</taxon>
        <taxon>Bacillati</taxon>
        <taxon>Bacillota</taxon>
        <taxon>Bacilli</taxon>
        <taxon>Bacillales</taxon>
        <taxon>Paenibacillaceae</taxon>
        <taxon>Paenibacillus</taxon>
    </lineage>
</organism>
<reference evidence="2 3" key="1">
    <citation type="submission" date="2022-09" db="EMBL/GenBank/DDBJ databases">
        <authorList>
            <person name="Han X.L."/>
            <person name="Wang Q."/>
            <person name="Lu T."/>
        </authorList>
    </citation>
    <scope>NUCLEOTIDE SEQUENCE [LARGE SCALE GENOMIC DNA]</scope>
    <source>
        <strain evidence="2 3">WQ 127069</strain>
    </source>
</reference>
<dbReference type="PANTHER" id="PTHR43539:SF78">
    <property type="entry name" value="FLAVIN-CONTAINING MONOOXYGENASE"/>
    <property type="match status" value="1"/>
</dbReference>
<dbReference type="Proteomes" id="UP001652445">
    <property type="component" value="Unassembled WGS sequence"/>
</dbReference>
<evidence type="ECO:0000313" key="3">
    <source>
        <dbReference type="Proteomes" id="UP001652445"/>
    </source>
</evidence>
<accession>A0ABT2ULR3</accession>
<dbReference type="EMBL" id="JAOQIO010000094">
    <property type="protein sequence ID" value="MCU6795574.1"/>
    <property type="molecule type" value="Genomic_DNA"/>
</dbReference>
<protein>
    <submittedName>
        <fullName evidence="2">NAD(P)-binding domain-containing protein</fullName>
    </submittedName>
</protein>
<dbReference type="Pfam" id="PF13738">
    <property type="entry name" value="Pyr_redox_3"/>
    <property type="match status" value="1"/>
</dbReference>
<comment type="caution">
    <text evidence="2">The sequence shown here is derived from an EMBL/GenBank/DDBJ whole genome shotgun (WGS) entry which is preliminary data.</text>
</comment>
<dbReference type="RefSeq" id="WP_262686524.1">
    <property type="nucleotide sequence ID" value="NZ_JAOQIO010000094.1"/>
</dbReference>
<dbReference type="InterPro" id="IPR036188">
    <property type="entry name" value="FAD/NAD-bd_sf"/>
</dbReference>
<gene>
    <name evidence="2" type="ORF">OB236_26015</name>
</gene>
<sequence length="463" mass="50382">MNFYETNKQDNGKATCCGGDIVKGNQHTEQSLPVAIIGGGPVGLAAAAHLSLRGESFVIFEAGAAVGSNILKWGHVRLFSPWQYNVDKAARKLLESNGWKAPDDAGLPTGQQLVETYLAPLAEIPEIKNHIWYHSNVKAISRKGLSKIKTSGRDELPFSVYVEIDGEPKQFEARAIIDATGTWDHPNPSLSDGVWTESEKSNAAHFFYGIPDILGSHKQRYAGKHVLVVGGGHSAINTLLELQDLKIEEPRTHITWVMRKQSVTEAYGGQDNDSLPARGDLGTRIQKMVDEGFVDVVTPFHIRNFELENGQINVIGAGKADKIVGVDEIISNTGSRPDFAFLRELRINIDAAIESVAELAPLIDPNEHSCGTVRPHGEKELSQPEKNLYIVGVKSYGRAPTFLLATGYEQVRSVVAGLTGDWVAARSVELDLPETGVCSLQITSTCCEEKPSNESSCCATEIK</sequence>
<dbReference type="InterPro" id="IPR050982">
    <property type="entry name" value="Auxin_biosynth/cation_transpt"/>
</dbReference>
<keyword evidence="1" id="KW-0560">Oxidoreductase</keyword>
<dbReference type="SUPFAM" id="SSF51905">
    <property type="entry name" value="FAD/NAD(P)-binding domain"/>
    <property type="match status" value="1"/>
</dbReference>
<name>A0ABT2ULR3_9BACL</name>
<dbReference type="PRINTS" id="PR00368">
    <property type="entry name" value="FADPNR"/>
</dbReference>
<keyword evidence="3" id="KW-1185">Reference proteome</keyword>
<dbReference type="PANTHER" id="PTHR43539">
    <property type="entry name" value="FLAVIN-BINDING MONOOXYGENASE-LIKE PROTEIN (AFU_ORTHOLOGUE AFUA_4G09220)"/>
    <property type="match status" value="1"/>
</dbReference>
<proteinExistence type="predicted"/>